<feature type="non-terminal residue" evidence="4">
    <location>
        <position position="156"/>
    </location>
</feature>
<dbReference type="Pfam" id="PF01555">
    <property type="entry name" value="N6_N4_Mtase"/>
    <property type="match status" value="1"/>
</dbReference>
<dbReference type="AlphaFoldDB" id="X1MNX2"/>
<dbReference type="GO" id="GO:0003677">
    <property type="term" value="F:DNA binding"/>
    <property type="evidence" value="ECO:0007669"/>
    <property type="project" value="InterPro"/>
</dbReference>
<dbReference type="EMBL" id="BARV01008776">
    <property type="protein sequence ID" value="GAI08069.1"/>
    <property type="molecule type" value="Genomic_DNA"/>
</dbReference>
<protein>
    <recommendedName>
        <fullName evidence="3">DNA methylase N-4/N-6 domain-containing protein</fullName>
    </recommendedName>
</protein>
<accession>X1MNX2</accession>
<feature type="domain" description="DNA methylase N-4/N-6" evidence="3">
    <location>
        <begin position="28"/>
        <end position="59"/>
    </location>
</feature>
<gene>
    <name evidence="4" type="ORF">S06H3_17539</name>
</gene>
<organism evidence="4">
    <name type="scientific">marine sediment metagenome</name>
    <dbReference type="NCBI Taxonomy" id="412755"/>
    <lineage>
        <taxon>unclassified sequences</taxon>
        <taxon>metagenomes</taxon>
        <taxon>ecological metagenomes</taxon>
    </lineage>
</organism>
<dbReference type="GO" id="GO:0008170">
    <property type="term" value="F:N-methyltransferase activity"/>
    <property type="evidence" value="ECO:0007669"/>
    <property type="project" value="InterPro"/>
</dbReference>
<dbReference type="InterPro" id="IPR029063">
    <property type="entry name" value="SAM-dependent_MTases_sf"/>
</dbReference>
<keyword evidence="1" id="KW-0489">Methyltransferase</keyword>
<evidence type="ECO:0000256" key="2">
    <source>
        <dbReference type="ARBA" id="ARBA00022679"/>
    </source>
</evidence>
<evidence type="ECO:0000313" key="4">
    <source>
        <dbReference type="EMBL" id="GAI08069.1"/>
    </source>
</evidence>
<evidence type="ECO:0000259" key="3">
    <source>
        <dbReference type="Pfam" id="PF01555"/>
    </source>
</evidence>
<reference evidence="4" key="1">
    <citation type="journal article" date="2014" name="Front. Microbiol.">
        <title>High frequency of phylogenetically diverse reductive dehalogenase-homologous genes in deep subseafloor sedimentary metagenomes.</title>
        <authorList>
            <person name="Kawai M."/>
            <person name="Futagami T."/>
            <person name="Toyoda A."/>
            <person name="Takaki Y."/>
            <person name="Nishi S."/>
            <person name="Hori S."/>
            <person name="Arai W."/>
            <person name="Tsubouchi T."/>
            <person name="Morono Y."/>
            <person name="Uchiyama I."/>
            <person name="Ito T."/>
            <person name="Fujiyama A."/>
            <person name="Inagaki F."/>
            <person name="Takami H."/>
        </authorList>
    </citation>
    <scope>NUCLEOTIDE SEQUENCE</scope>
    <source>
        <strain evidence="4">Expedition CK06-06</strain>
    </source>
</reference>
<comment type="caution">
    <text evidence="4">The sequence shown here is derived from an EMBL/GenBank/DDBJ whole genome shotgun (WGS) entry which is preliminary data.</text>
</comment>
<proteinExistence type="predicted"/>
<evidence type="ECO:0000256" key="1">
    <source>
        <dbReference type="ARBA" id="ARBA00022603"/>
    </source>
</evidence>
<dbReference type="SUPFAM" id="SSF53335">
    <property type="entry name" value="S-adenosyl-L-methionine-dependent methyltransferases"/>
    <property type="match status" value="1"/>
</dbReference>
<name>X1MNX2_9ZZZZ</name>
<dbReference type="InterPro" id="IPR002941">
    <property type="entry name" value="DNA_methylase_N4/N6"/>
</dbReference>
<dbReference type="GO" id="GO:0032259">
    <property type="term" value="P:methylation"/>
    <property type="evidence" value="ECO:0007669"/>
    <property type="project" value="UniProtKB-KW"/>
</dbReference>
<keyword evidence="2" id="KW-0808">Transferase</keyword>
<sequence>MFSGNASIGEAFSRDLVFLLAETWGLGEGDLVLDPFVGCGTTPLACKQLGVDSVGHDVHPIMLFASRVKLRDYDVEELRAAVRVLMKSKFEKLEFEVPGFVARVFPKFLLEDIAFFKREILEVENEKVREFLLLGLMNAAMRCSWAHKDGAAIRVV</sequence>
<dbReference type="Gene3D" id="3.40.50.150">
    <property type="entry name" value="Vaccinia Virus protein VP39"/>
    <property type="match status" value="1"/>
</dbReference>